<dbReference type="SUPFAM" id="SSF48452">
    <property type="entry name" value="TPR-like"/>
    <property type="match status" value="1"/>
</dbReference>
<evidence type="ECO:0000313" key="6">
    <source>
        <dbReference type="EMBL" id="MFC6041703.1"/>
    </source>
</evidence>
<feature type="region of interest" description="Disordered" evidence="4">
    <location>
        <begin position="1"/>
        <end position="24"/>
    </location>
</feature>
<evidence type="ECO:0000259" key="5">
    <source>
        <dbReference type="PROSITE" id="PS50043"/>
    </source>
</evidence>
<accession>A0ABW1LEZ3</accession>
<comment type="caution">
    <text evidence="6">The sequence shown here is derived from an EMBL/GenBank/DDBJ whole genome shotgun (WGS) entry which is preliminary data.</text>
</comment>
<dbReference type="Pfam" id="PF25873">
    <property type="entry name" value="WHD_MalT"/>
    <property type="match status" value="1"/>
</dbReference>
<evidence type="ECO:0000313" key="7">
    <source>
        <dbReference type="Proteomes" id="UP001596135"/>
    </source>
</evidence>
<dbReference type="RefSeq" id="WP_379149578.1">
    <property type="nucleotide sequence ID" value="NZ_JBHSRJ010000001.1"/>
</dbReference>
<feature type="domain" description="HTH luxR-type" evidence="5">
    <location>
        <begin position="814"/>
        <end position="879"/>
    </location>
</feature>
<protein>
    <submittedName>
        <fullName evidence="6">LuxR C-terminal-related transcriptional regulator</fullName>
    </submittedName>
</protein>
<evidence type="ECO:0000256" key="1">
    <source>
        <dbReference type="ARBA" id="ARBA00023015"/>
    </source>
</evidence>
<name>A0ABW1LEZ3_9ACTN</name>
<dbReference type="PANTHER" id="PTHR44688">
    <property type="entry name" value="DNA-BINDING TRANSCRIPTIONAL ACTIVATOR DEVR_DOSR"/>
    <property type="match status" value="1"/>
</dbReference>
<dbReference type="SUPFAM" id="SSF46894">
    <property type="entry name" value="C-terminal effector domain of the bipartite response regulators"/>
    <property type="match status" value="1"/>
</dbReference>
<dbReference type="Gene3D" id="3.40.50.300">
    <property type="entry name" value="P-loop containing nucleotide triphosphate hydrolases"/>
    <property type="match status" value="1"/>
</dbReference>
<dbReference type="InterPro" id="IPR036388">
    <property type="entry name" value="WH-like_DNA-bd_sf"/>
</dbReference>
<dbReference type="SMART" id="SM00421">
    <property type="entry name" value="HTH_LUXR"/>
    <property type="match status" value="1"/>
</dbReference>
<keyword evidence="1" id="KW-0805">Transcription regulation</keyword>
<evidence type="ECO:0000256" key="3">
    <source>
        <dbReference type="ARBA" id="ARBA00023163"/>
    </source>
</evidence>
<dbReference type="Gene3D" id="1.25.40.10">
    <property type="entry name" value="Tetratricopeptide repeat domain"/>
    <property type="match status" value="1"/>
</dbReference>
<dbReference type="Pfam" id="PF00196">
    <property type="entry name" value="GerE"/>
    <property type="match status" value="1"/>
</dbReference>
<dbReference type="InterPro" id="IPR027417">
    <property type="entry name" value="P-loop_NTPase"/>
</dbReference>
<reference evidence="7" key="1">
    <citation type="journal article" date="2019" name="Int. J. Syst. Evol. Microbiol.">
        <title>The Global Catalogue of Microorganisms (GCM) 10K type strain sequencing project: providing services to taxonomists for standard genome sequencing and annotation.</title>
        <authorList>
            <consortium name="The Broad Institute Genomics Platform"/>
            <consortium name="The Broad Institute Genome Sequencing Center for Infectious Disease"/>
            <person name="Wu L."/>
            <person name="Ma J."/>
        </authorList>
    </citation>
    <scope>NUCLEOTIDE SEQUENCE [LARGE SCALE GENOMIC DNA]</scope>
    <source>
        <strain evidence="7">CCUG 54522</strain>
    </source>
</reference>
<keyword evidence="7" id="KW-1185">Reference proteome</keyword>
<dbReference type="InterPro" id="IPR059106">
    <property type="entry name" value="WHD_MalT"/>
</dbReference>
<dbReference type="PRINTS" id="PR00038">
    <property type="entry name" value="HTHLUXR"/>
</dbReference>
<feature type="compositionally biased region" description="Low complexity" evidence="4">
    <location>
        <begin position="1"/>
        <end position="15"/>
    </location>
</feature>
<dbReference type="Gene3D" id="1.10.10.10">
    <property type="entry name" value="Winged helix-like DNA-binding domain superfamily/Winged helix DNA-binding domain"/>
    <property type="match status" value="1"/>
</dbReference>
<dbReference type="SUPFAM" id="SSF52540">
    <property type="entry name" value="P-loop containing nucleoside triphosphate hydrolases"/>
    <property type="match status" value="1"/>
</dbReference>
<evidence type="ECO:0000256" key="2">
    <source>
        <dbReference type="ARBA" id="ARBA00023125"/>
    </source>
</evidence>
<dbReference type="EMBL" id="JBHSRJ010000001">
    <property type="protein sequence ID" value="MFC6041703.1"/>
    <property type="molecule type" value="Genomic_DNA"/>
</dbReference>
<dbReference type="InterPro" id="IPR000792">
    <property type="entry name" value="Tscrpt_reg_LuxR_C"/>
</dbReference>
<evidence type="ECO:0000256" key="4">
    <source>
        <dbReference type="SAM" id="MobiDB-lite"/>
    </source>
</evidence>
<dbReference type="CDD" id="cd06170">
    <property type="entry name" value="LuxR_C_like"/>
    <property type="match status" value="1"/>
</dbReference>
<dbReference type="PANTHER" id="PTHR44688:SF16">
    <property type="entry name" value="DNA-BINDING TRANSCRIPTIONAL ACTIVATOR DEVR_DOSR"/>
    <property type="match status" value="1"/>
</dbReference>
<organism evidence="6 7">
    <name type="scientific">Nocardioides hankookensis</name>
    <dbReference type="NCBI Taxonomy" id="443157"/>
    <lineage>
        <taxon>Bacteria</taxon>
        <taxon>Bacillati</taxon>
        <taxon>Actinomycetota</taxon>
        <taxon>Actinomycetes</taxon>
        <taxon>Propionibacteriales</taxon>
        <taxon>Nocardioidaceae</taxon>
        <taxon>Nocardioides</taxon>
    </lineage>
</organism>
<dbReference type="Proteomes" id="UP001596135">
    <property type="component" value="Unassembled WGS sequence"/>
</dbReference>
<dbReference type="InterPro" id="IPR016032">
    <property type="entry name" value="Sig_transdc_resp-reg_C-effctor"/>
</dbReference>
<dbReference type="InterPro" id="IPR011990">
    <property type="entry name" value="TPR-like_helical_dom_sf"/>
</dbReference>
<dbReference type="PROSITE" id="PS50043">
    <property type="entry name" value="HTH_LUXR_2"/>
    <property type="match status" value="1"/>
</dbReference>
<sequence>MATGQHAHPGVGVRPHVPPAPRPPSLFVPRARLDEFLDDVPATPVNLVVAPAGSGKTAAAAAWSQRVAGAPRSLRVAWARGDQTATIAAQVEAMRCPEQPDGPVVVVIDDVHLLAAESQSLLTSILTVDPDSVRLLLLGRQEPDLVPISVALTGAVRALPVDDLRFDEAEAAELVQAHHPRADADDVAAVLEQADGWAAGLVLGSRALAGSSDTADARAALAATRQPVLDYLLHELYETLPADLTLVLLTTCQQAHVTADEAVLLSGLAEAPAILDQAAASGLLVTSYRDASDPGATLWRYHPLLLDLLRRRTAPTGPDWTTVVEAHRRATATYVDRRDAEEAIRHAGLTGDLDLQLRVLREFSSALVTQRRTEVLDTVLAAIPLDIRSQHPDLLVVQAMLLRSQGRVDAAKATADRVLALDARALRAPVSRDTEAQLALLEVWQARYGWREAGPALARAGQALGCRHDAEVSAHDLAGLSPMSAAWLTLEMAYFETWLGEFELAAIHVQDVAMYAQQVELPLLTRSMLAGRAMLETVHGAYQSALATADAALAIDPDARPDAAGARIHLARGWALLEELRLAEAEVALERFHETPSGVMDPLLLSFGRLLHACVLAATGDAARARRVLDTRGDVPERQPLYIGRLDRQARLLIALVMGDLATVDALVPEMRALGAELDARLAEALSIGLGGDEPRAVRLVTELLPDTVGEPVIVALGSAVARAALLHRIGTPGAVQAARDLVPDLLSRAAPQRLVWILAFGTLVSPTFGDLVATYASGPGAHPFAPPVVAALGGLQRSYPDVGRHRDLPFASDDPRATPLTPRELEVLEQLALGGGNADLARALFVSENTVKTHLASIYRKLEVDRRVDALRVARAHGLL</sequence>
<gene>
    <name evidence="6" type="ORF">ACFPYL_01370</name>
</gene>
<keyword evidence="2" id="KW-0238">DNA-binding</keyword>
<proteinExistence type="predicted"/>
<keyword evidence="3" id="KW-0804">Transcription</keyword>